<accession>Q47FV7</accession>
<dbReference type="SUPFAM" id="SSF46785">
    <property type="entry name" value="Winged helix' DNA-binding domain"/>
    <property type="match status" value="1"/>
</dbReference>
<keyword evidence="4" id="KW-0804">Transcription</keyword>
<dbReference type="OrthoDB" id="9786526at2"/>
<dbReference type="PROSITE" id="PS50931">
    <property type="entry name" value="HTH_LYSR"/>
    <property type="match status" value="1"/>
</dbReference>
<dbReference type="HOGENOM" id="CLU_039613_16_3_4"/>
<keyword evidence="3" id="KW-0238">DNA-binding</keyword>
<dbReference type="Pfam" id="PF03466">
    <property type="entry name" value="LysR_substrate"/>
    <property type="match status" value="1"/>
</dbReference>
<organism evidence="6">
    <name type="scientific">Dechloromonas aromatica (strain RCB)</name>
    <dbReference type="NCBI Taxonomy" id="159087"/>
    <lineage>
        <taxon>Bacteria</taxon>
        <taxon>Pseudomonadati</taxon>
        <taxon>Pseudomonadota</taxon>
        <taxon>Betaproteobacteria</taxon>
        <taxon>Rhodocyclales</taxon>
        <taxon>Azonexaceae</taxon>
        <taxon>Dechloromonas</taxon>
    </lineage>
</organism>
<dbReference type="EMBL" id="CP000089">
    <property type="protein sequence ID" value="AAZ46274.1"/>
    <property type="molecule type" value="Genomic_DNA"/>
</dbReference>
<reference evidence="6" key="1">
    <citation type="submission" date="2005-08" db="EMBL/GenBank/DDBJ databases">
        <title>Complete sequence of Dechloromonas aromatica RCB.</title>
        <authorList>
            <person name="Salinero K.K."/>
            <person name="Copeland A."/>
            <person name="Lucas S."/>
            <person name="Lapidus A."/>
            <person name="Barry K."/>
            <person name="Detter J.C."/>
            <person name="Glavina T."/>
            <person name="Hammon N."/>
            <person name="Israni S."/>
            <person name="Pitluck S."/>
            <person name="Di Bartolo G."/>
            <person name="Trong S."/>
            <person name="Schmutz J."/>
            <person name="Larimer F."/>
            <person name="Land M."/>
            <person name="Ivanova N."/>
            <person name="Richardson P."/>
        </authorList>
    </citation>
    <scope>NUCLEOTIDE SEQUENCE</scope>
    <source>
        <strain evidence="6">RCB</strain>
    </source>
</reference>
<dbReference type="Gene3D" id="1.10.10.10">
    <property type="entry name" value="Winged helix-like DNA-binding domain superfamily/Winged helix DNA-binding domain"/>
    <property type="match status" value="1"/>
</dbReference>
<dbReference type="SUPFAM" id="SSF53850">
    <property type="entry name" value="Periplasmic binding protein-like II"/>
    <property type="match status" value="1"/>
</dbReference>
<evidence type="ECO:0000259" key="5">
    <source>
        <dbReference type="PROSITE" id="PS50931"/>
    </source>
</evidence>
<dbReference type="InterPro" id="IPR036388">
    <property type="entry name" value="WH-like_DNA-bd_sf"/>
</dbReference>
<keyword evidence="2" id="KW-0805">Transcription regulation</keyword>
<dbReference type="GO" id="GO:0043565">
    <property type="term" value="F:sequence-specific DNA binding"/>
    <property type="evidence" value="ECO:0007669"/>
    <property type="project" value="TreeGrafter"/>
</dbReference>
<dbReference type="Gene3D" id="3.40.190.290">
    <property type="match status" value="1"/>
</dbReference>
<dbReference type="GO" id="GO:0006351">
    <property type="term" value="P:DNA-templated transcription"/>
    <property type="evidence" value="ECO:0007669"/>
    <property type="project" value="TreeGrafter"/>
</dbReference>
<evidence type="ECO:0000256" key="4">
    <source>
        <dbReference type="ARBA" id="ARBA00023163"/>
    </source>
</evidence>
<dbReference type="CDD" id="cd08471">
    <property type="entry name" value="PBP2_CrgA_like_2"/>
    <property type="match status" value="1"/>
</dbReference>
<dbReference type="GO" id="GO:0003700">
    <property type="term" value="F:DNA-binding transcription factor activity"/>
    <property type="evidence" value="ECO:0007669"/>
    <property type="project" value="InterPro"/>
</dbReference>
<dbReference type="Pfam" id="PF00126">
    <property type="entry name" value="HTH_1"/>
    <property type="match status" value="1"/>
</dbReference>
<dbReference type="PANTHER" id="PTHR30537:SF5">
    <property type="entry name" value="HTH-TYPE TRANSCRIPTIONAL ACTIVATOR TTDR-RELATED"/>
    <property type="match status" value="1"/>
</dbReference>
<evidence type="ECO:0000313" key="6">
    <source>
        <dbReference type="EMBL" id="AAZ46274.1"/>
    </source>
</evidence>
<dbReference type="STRING" id="159087.Daro_1525"/>
<comment type="similarity">
    <text evidence="1">Belongs to the LysR transcriptional regulatory family.</text>
</comment>
<dbReference type="FunFam" id="1.10.10.10:FF:000001">
    <property type="entry name" value="LysR family transcriptional regulator"/>
    <property type="match status" value="1"/>
</dbReference>
<dbReference type="InterPro" id="IPR036390">
    <property type="entry name" value="WH_DNA-bd_sf"/>
</dbReference>
<dbReference type="KEGG" id="dar:Daro_1525"/>
<dbReference type="PANTHER" id="PTHR30537">
    <property type="entry name" value="HTH-TYPE TRANSCRIPTIONAL REGULATOR"/>
    <property type="match status" value="1"/>
</dbReference>
<dbReference type="AlphaFoldDB" id="Q47FV7"/>
<sequence>MDRLHSMGVFVAVAEEESFAAAARRLNMSPPAVTRTIAALEEHLGIKLLTRTTRFVRATDAGQRYLESSRRILAEADEADEAAAGVHAAPRGQLTVTAPVLFGGMHVMPGIVEFLTRYPEVSVNAVFLDRVVNLLEEGIDVGIRIGELPDSTMRAIPVGSVRRVICASPDYLTRHVELKEPRDLAGQSIIAASPISPSSEWRLGNGKQPISVKVQPRLTVTNNAAAIEAALMGFGITRLMSYQVAAHLASGQLIRLFPEYEPPALPIHIIHLEGRLASAKVRALVDVLVERLRGNAALTPSSIEAIVGKAKSD</sequence>
<name>Q47FV7_DECAR</name>
<feature type="domain" description="HTH lysR-type" evidence="5">
    <location>
        <begin position="1"/>
        <end position="59"/>
    </location>
</feature>
<evidence type="ECO:0000256" key="1">
    <source>
        <dbReference type="ARBA" id="ARBA00009437"/>
    </source>
</evidence>
<gene>
    <name evidence="6" type="ordered locus">Daro_1525</name>
</gene>
<dbReference type="PRINTS" id="PR00039">
    <property type="entry name" value="HTHLYSR"/>
</dbReference>
<protein>
    <submittedName>
        <fullName evidence="6">Transcriptional regulator, LysR family</fullName>
    </submittedName>
</protein>
<evidence type="ECO:0000256" key="3">
    <source>
        <dbReference type="ARBA" id="ARBA00023125"/>
    </source>
</evidence>
<dbReference type="InterPro" id="IPR000847">
    <property type="entry name" value="LysR_HTH_N"/>
</dbReference>
<evidence type="ECO:0000256" key="2">
    <source>
        <dbReference type="ARBA" id="ARBA00023015"/>
    </source>
</evidence>
<dbReference type="InterPro" id="IPR058163">
    <property type="entry name" value="LysR-type_TF_proteobact-type"/>
</dbReference>
<dbReference type="eggNOG" id="COG0583">
    <property type="taxonomic scope" value="Bacteria"/>
</dbReference>
<proteinExistence type="inferred from homology"/>
<dbReference type="InterPro" id="IPR005119">
    <property type="entry name" value="LysR_subst-bd"/>
</dbReference>